<evidence type="ECO:0000256" key="4">
    <source>
        <dbReference type="ARBA" id="ARBA00022617"/>
    </source>
</evidence>
<dbReference type="GO" id="GO:0004130">
    <property type="term" value="F:cytochrome-c peroxidase activity"/>
    <property type="evidence" value="ECO:0007669"/>
    <property type="project" value="TreeGrafter"/>
</dbReference>
<keyword evidence="4 13" id="KW-0349">Heme</keyword>
<feature type="domain" description="Cytochrome c" evidence="14">
    <location>
        <begin position="42"/>
        <end position="170"/>
    </location>
</feature>
<keyword evidence="7" id="KW-0574">Periplasm</keyword>
<dbReference type="SUPFAM" id="SSF46626">
    <property type="entry name" value="Cytochrome c"/>
    <property type="match status" value="2"/>
</dbReference>
<dbReference type="PANTHER" id="PTHR30600">
    <property type="entry name" value="CYTOCHROME C PEROXIDASE-RELATED"/>
    <property type="match status" value="1"/>
</dbReference>
<dbReference type="Pfam" id="PF03150">
    <property type="entry name" value="CCP_MauG"/>
    <property type="match status" value="1"/>
</dbReference>
<dbReference type="Proteomes" id="UP000886101">
    <property type="component" value="Unassembled WGS sequence"/>
</dbReference>
<evidence type="ECO:0000256" key="9">
    <source>
        <dbReference type="ARBA" id="ARBA00023002"/>
    </source>
</evidence>
<comment type="pathway">
    <text evidence="2">One-carbon metabolism; methylamine degradation.</text>
</comment>
<keyword evidence="15" id="KW-0575">Peroxidase</keyword>
<keyword evidence="8" id="KW-0249">Electron transport</keyword>
<proteinExistence type="predicted"/>
<comment type="caution">
    <text evidence="15">The sequence shown here is derived from an EMBL/GenBank/DDBJ whole genome shotgun (WGS) entry which is preliminary data.</text>
</comment>
<protein>
    <recommendedName>
        <fullName evidence="12">Methylamine utilization protein MauG</fullName>
    </recommendedName>
</protein>
<evidence type="ECO:0000256" key="12">
    <source>
        <dbReference type="ARBA" id="ARBA00073576"/>
    </source>
</evidence>
<evidence type="ECO:0000256" key="3">
    <source>
        <dbReference type="ARBA" id="ARBA00022448"/>
    </source>
</evidence>
<keyword evidence="5 13" id="KW-0479">Metal-binding</keyword>
<evidence type="ECO:0000256" key="11">
    <source>
        <dbReference type="ARBA" id="ARBA00058991"/>
    </source>
</evidence>
<keyword evidence="6" id="KW-0732">Signal</keyword>
<feature type="non-terminal residue" evidence="15">
    <location>
        <position position="241"/>
    </location>
</feature>
<reference evidence="15" key="1">
    <citation type="journal article" date="2020" name="mSystems">
        <title>Genome- and Community-Level Interaction Insights into Carbon Utilization and Element Cycling Functions of Hydrothermarchaeota in Hydrothermal Sediment.</title>
        <authorList>
            <person name="Zhou Z."/>
            <person name="Liu Y."/>
            <person name="Xu W."/>
            <person name="Pan J."/>
            <person name="Luo Z.H."/>
            <person name="Li M."/>
        </authorList>
    </citation>
    <scope>NUCLEOTIDE SEQUENCE [LARGE SCALE GENOMIC DNA]</scope>
    <source>
        <strain evidence="15">HyVt-533</strain>
    </source>
</reference>
<dbReference type="FunFam" id="1.10.760.10:FF:000019">
    <property type="entry name" value="Di-heme cytochrome C peroxidase"/>
    <property type="match status" value="1"/>
</dbReference>
<evidence type="ECO:0000256" key="5">
    <source>
        <dbReference type="ARBA" id="ARBA00022723"/>
    </source>
</evidence>
<dbReference type="PANTHER" id="PTHR30600:SF10">
    <property type="entry name" value="BLL6722 PROTEIN"/>
    <property type="match status" value="1"/>
</dbReference>
<dbReference type="InterPro" id="IPR009056">
    <property type="entry name" value="Cyt_c-like_dom"/>
</dbReference>
<gene>
    <name evidence="15" type="ORF">ENJ96_06545</name>
</gene>
<dbReference type="Gene3D" id="1.10.760.10">
    <property type="entry name" value="Cytochrome c-like domain"/>
    <property type="match status" value="2"/>
</dbReference>
<evidence type="ECO:0000256" key="10">
    <source>
        <dbReference type="ARBA" id="ARBA00023004"/>
    </source>
</evidence>
<evidence type="ECO:0000256" key="13">
    <source>
        <dbReference type="PROSITE-ProRule" id="PRU00433"/>
    </source>
</evidence>
<keyword evidence="10 13" id="KW-0408">Iron</keyword>
<evidence type="ECO:0000256" key="6">
    <source>
        <dbReference type="ARBA" id="ARBA00022729"/>
    </source>
</evidence>
<dbReference type="GO" id="GO:0042597">
    <property type="term" value="C:periplasmic space"/>
    <property type="evidence" value="ECO:0007669"/>
    <property type="project" value="UniProtKB-SubCell"/>
</dbReference>
<name>A0A7V5P091_9BACT</name>
<keyword evidence="3" id="KW-0813">Transport</keyword>
<keyword evidence="9" id="KW-0560">Oxidoreductase</keyword>
<dbReference type="EMBL" id="DROK01000188">
    <property type="protein sequence ID" value="HHI97494.1"/>
    <property type="molecule type" value="Genomic_DNA"/>
</dbReference>
<evidence type="ECO:0000313" key="15">
    <source>
        <dbReference type="EMBL" id="HHI97494.1"/>
    </source>
</evidence>
<comment type="subcellular location">
    <subcellularLocation>
        <location evidence="1">Periplasm</location>
    </subcellularLocation>
</comment>
<sequence>MVRWICWGVFWFALLVFPVQAGEVPLGLPPVPVPADNPLNPAKVKLGKLLFEDTRFSADGTVSCATCHDPKTAFVDGLPVSEGIKGLKGTRNAPTVINAAYYTSQFWDGRRATLEEQALDPFVNPVEHGLKTHDPIVKICRQDPRYRKLFAQAFGIKPEEITIEYVVKAIAAFERTVIAGNSPFDRYFYGGEEDALSPAAKRGLKLFRTKARCQDCHRIDQKFALFTDNKFHNLGVGMEKI</sequence>
<comment type="function">
    <text evidence="11">Involved in methylamine metabolism. Essential for the maturation of the beta subunit of MADH, presumably via a step in the biosynthesis of tryptophan tryptophylquinone (TTQ), the cofactor of MADH.</text>
</comment>
<evidence type="ECO:0000256" key="2">
    <source>
        <dbReference type="ARBA" id="ARBA00004856"/>
    </source>
</evidence>
<dbReference type="InterPro" id="IPR051395">
    <property type="entry name" value="Cytochrome_c_Peroxidase/MauG"/>
</dbReference>
<dbReference type="AlphaFoldDB" id="A0A7V5P091"/>
<dbReference type="GO" id="GO:0020037">
    <property type="term" value="F:heme binding"/>
    <property type="evidence" value="ECO:0007669"/>
    <property type="project" value="InterPro"/>
</dbReference>
<organism evidence="15">
    <name type="scientific">Thermodesulfatator atlanticus</name>
    <dbReference type="NCBI Taxonomy" id="501497"/>
    <lineage>
        <taxon>Bacteria</taxon>
        <taxon>Pseudomonadati</taxon>
        <taxon>Thermodesulfobacteriota</taxon>
        <taxon>Thermodesulfobacteria</taxon>
        <taxon>Thermodesulfobacteriales</taxon>
        <taxon>Thermodesulfatatoraceae</taxon>
        <taxon>Thermodesulfatator</taxon>
    </lineage>
</organism>
<evidence type="ECO:0000256" key="8">
    <source>
        <dbReference type="ARBA" id="ARBA00022982"/>
    </source>
</evidence>
<dbReference type="InterPro" id="IPR036909">
    <property type="entry name" value="Cyt_c-like_dom_sf"/>
</dbReference>
<dbReference type="PROSITE" id="PS51007">
    <property type="entry name" value="CYTC"/>
    <property type="match status" value="1"/>
</dbReference>
<accession>A0A7V5P091</accession>
<dbReference type="GO" id="GO:0009055">
    <property type="term" value="F:electron transfer activity"/>
    <property type="evidence" value="ECO:0007669"/>
    <property type="project" value="InterPro"/>
</dbReference>
<evidence type="ECO:0000256" key="7">
    <source>
        <dbReference type="ARBA" id="ARBA00022764"/>
    </source>
</evidence>
<evidence type="ECO:0000256" key="1">
    <source>
        <dbReference type="ARBA" id="ARBA00004418"/>
    </source>
</evidence>
<evidence type="ECO:0000259" key="14">
    <source>
        <dbReference type="PROSITE" id="PS51007"/>
    </source>
</evidence>
<dbReference type="GO" id="GO:0046872">
    <property type="term" value="F:metal ion binding"/>
    <property type="evidence" value="ECO:0007669"/>
    <property type="project" value="UniProtKB-KW"/>
</dbReference>
<dbReference type="InterPro" id="IPR004852">
    <property type="entry name" value="Di-haem_cyt_c_peroxidsae"/>
</dbReference>